<evidence type="ECO:0000313" key="3">
    <source>
        <dbReference type="Proteomes" id="UP000664277"/>
    </source>
</evidence>
<protein>
    <submittedName>
        <fullName evidence="2">Uncharacterized protein</fullName>
    </submittedName>
</protein>
<proteinExistence type="predicted"/>
<accession>A0A8J7PGY7</accession>
<dbReference type="Proteomes" id="UP000664277">
    <property type="component" value="Unassembled WGS sequence"/>
</dbReference>
<keyword evidence="1" id="KW-0732">Signal</keyword>
<dbReference type="EMBL" id="JAFLCK010000019">
    <property type="protein sequence ID" value="MBN8661388.1"/>
    <property type="molecule type" value="Genomic_DNA"/>
</dbReference>
<name>A0A8J7PGY7_9BACT</name>
<reference evidence="2" key="1">
    <citation type="submission" date="2021-02" db="EMBL/GenBank/DDBJ databases">
        <title>Genome-Resolved Metagenomics of a Microbial Community Performing Photosynthetic Biological Nutrient Removal.</title>
        <authorList>
            <person name="Mcdaniel E.A."/>
        </authorList>
    </citation>
    <scope>NUCLEOTIDE SEQUENCE</scope>
    <source>
        <strain evidence="2">UWPOB_OBS1</strain>
    </source>
</reference>
<organism evidence="2 3">
    <name type="scientific">Candidatus Obscuribacter phosphatis</name>
    <dbReference type="NCBI Taxonomy" id="1906157"/>
    <lineage>
        <taxon>Bacteria</taxon>
        <taxon>Bacillati</taxon>
        <taxon>Candidatus Melainabacteria</taxon>
        <taxon>Candidatus Obscuribacterales</taxon>
        <taxon>Candidatus Obscuribacteraceae</taxon>
        <taxon>Candidatus Obscuribacter</taxon>
    </lineage>
</organism>
<feature type="chain" id="PRO_5035157307" evidence="1">
    <location>
        <begin position="20"/>
        <end position="73"/>
    </location>
</feature>
<gene>
    <name evidence="2" type="ORF">J0M35_13565</name>
</gene>
<comment type="caution">
    <text evidence="2">The sequence shown here is derived from an EMBL/GenBank/DDBJ whole genome shotgun (WGS) entry which is preliminary data.</text>
</comment>
<evidence type="ECO:0000256" key="1">
    <source>
        <dbReference type="SAM" id="SignalP"/>
    </source>
</evidence>
<feature type="signal peptide" evidence="1">
    <location>
        <begin position="1"/>
        <end position="19"/>
    </location>
</feature>
<dbReference type="AlphaFoldDB" id="A0A8J7PGY7"/>
<evidence type="ECO:0000313" key="2">
    <source>
        <dbReference type="EMBL" id="MBN8661388.1"/>
    </source>
</evidence>
<sequence>MKKTVLALILISMAQAAVANEPAHSALVEPEAFCKLVAQRKYKEAHDTAGVESKLVAEELEYVRGNKLLLYAL</sequence>